<proteinExistence type="predicted"/>
<dbReference type="Proteomes" id="UP001056681">
    <property type="component" value="Chromosome"/>
</dbReference>
<dbReference type="RefSeq" id="WP_250339319.1">
    <property type="nucleotide sequence ID" value="NZ_CP063231.1"/>
</dbReference>
<keyword evidence="3" id="KW-1185">Reference proteome</keyword>
<evidence type="ECO:0000256" key="1">
    <source>
        <dbReference type="SAM" id="SignalP"/>
    </source>
</evidence>
<organism evidence="2 3">
    <name type="scientific">Luteibacter flocculans</name>
    <dbReference type="NCBI Taxonomy" id="2780091"/>
    <lineage>
        <taxon>Bacteria</taxon>
        <taxon>Pseudomonadati</taxon>
        <taxon>Pseudomonadota</taxon>
        <taxon>Gammaproteobacteria</taxon>
        <taxon>Lysobacterales</taxon>
        <taxon>Rhodanobacteraceae</taxon>
        <taxon>Luteibacter</taxon>
    </lineage>
</organism>
<protein>
    <submittedName>
        <fullName evidence="2">DUF481 domain-containing protein</fullName>
    </submittedName>
</protein>
<feature type="signal peptide" evidence="1">
    <location>
        <begin position="1"/>
        <end position="20"/>
    </location>
</feature>
<sequence>MKRLLIATLVLAALPFTAAAQDANANANGNTDGNANAAQNGGWTGSGEFGFASARGNSRSENANAKLGLSQENEVWKNNFYLNGLRSKGEVSVTDADGNTVDKFSTTANRYDTGASVGYKFDPRSYIVTAARYEHDDFGANLWQGIVSVGYGYIALKNERAELSFEIGPGFKRYQPATTTRAVLNPDGTPATDAEGNALSQRYTPDAESEVVGRGLINAKYRLTDNTALEDTLLVEAGSKNQYYQNDIGLSVSMTKKMALKVGYQIRYNSDTQPGTKSTDKLTTTNLVYNF</sequence>
<accession>A0ABY4T1X1</accession>
<feature type="chain" id="PRO_5046604077" evidence="1">
    <location>
        <begin position="21"/>
        <end position="291"/>
    </location>
</feature>
<name>A0ABY4T1X1_9GAMM</name>
<dbReference type="Pfam" id="PF04338">
    <property type="entry name" value="DUF481"/>
    <property type="match status" value="1"/>
</dbReference>
<dbReference type="EMBL" id="CP063231">
    <property type="protein sequence ID" value="URL58625.1"/>
    <property type="molecule type" value="Genomic_DNA"/>
</dbReference>
<dbReference type="InterPro" id="IPR007433">
    <property type="entry name" value="DUF481"/>
</dbReference>
<keyword evidence="1" id="KW-0732">Signal</keyword>
<evidence type="ECO:0000313" key="3">
    <source>
        <dbReference type="Proteomes" id="UP001056681"/>
    </source>
</evidence>
<gene>
    <name evidence="2" type="ORF">IM816_00325</name>
</gene>
<reference evidence="2" key="1">
    <citation type="submission" date="2020-10" db="EMBL/GenBank/DDBJ databases">
        <title>Whole-genome sequence of Luteibacter sp. EIF3.</title>
        <authorList>
            <person name="Friedrich I."/>
            <person name="Hertel R."/>
            <person name="Daniel R."/>
        </authorList>
    </citation>
    <scope>NUCLEOTIDE SEQUENCE</scope>
    <source>
        <strain evidence="2">EIF3</strain>
    </source>
</reference>
<evidence type="ECO:0000313" key="2">
    <source>
        <dbReference type="EMBL" id="URL58625.1"/>
    </source>
</evidence>